<dbReference type="GO" id="GO:0072559">
    <property type="term" value="C:NLRP3 inflammasome complex"/>
    <property type="evidence" value="ECO:0007669"/>
    <property type="project" value="TreeGrafter"/>
</dbReference>
<evidence type="ECO:0000259" key="7">
    <source>
        <dbReference type="PROSITE" id="PS50209"/>
    </source>
</evidence>
<dbReference type="InterPro" id="IPR015917">
    <property type="entry name" value="Pept_C14A"/>
</dbReference>
<dbReference type="PRINTS" id="PR00376">
    <property type="entry name" value="IL1BCENZYME"/>
</dbReference>
<feature type="active site" evidence="2">
    <location>
        <position position="230"/>
    </location>
</feature>
<dbReference type="GO" id="GO:0097169">
    <property type="term" value="C:AIM2 inflammasome complex"/>
    <property type="evidence" value="ECO:0007669"/>
    <property type="project" value="TreeGrafter"/>
</dbReference>
<evidence type="ECO:0000256" key="3">
    <source>
        <dbReference type="RuleBase" id="RU003971"/>
    </source>
</evidence>
<sequence>MAREDAWKDCIRRNYSFFKNNIADPLDVAEYLFGETTPPIITDNQKEMVKAERTTSKKVGKMLDILMKRGPRVPQHLYRAFVETDNPDCADKIAPYLIQLEKQALGKDPSEWPPLRDEHKSMIKDHVTYLKPNDPCCYLQYANDNEVYSMRRERRGLVFLINNEQFYELQRRDGTRFDRDYLKSLFIDLHFEVEVENDLTAKEITEKTRFISRSDKVKDSDCFIFIILTHGDEKGVCGIDGISVPVTTLTEMFEPNNCPELNEKPKIFLIQACRGDKKEMVIPMEQSGDAPSQPDGGGDQIDASNTPDINVDREPNISATATVHSKADFLIAYSTPEGSLSWRKTDAGSWFMQAIVWIFKYESHLKDLVEMLGKVNNVVSKGKATDGQTHFVTVSNFNSSLRKKLYFFPGIYANKAVHPSCI</sequence>
<dbReference type="Gene3D" id="1.10.533.10">
    <property type="entry name" value="Death Domain, Fas"/>
    <property type="match status" value="1"/>
</dbReference>
<dbReference type="PANTHER" id="PTHR47901:SF3">
    <property type="entry name" value="CASPASE-1"/>
    <property type="match status" value="1"/>
</dbReference>
<evidence type="ECO:0000259" key="5">
    <source>
        <dbReference type="PROSITE" id="PS50207"/>
    </source>
</evidence>
<dbReference type="SUPFAM" id="SSF52129">
    <property type="entry name" value="Caspase-like"/>
    <property type="match status" value="1"/>
</dbReference>
<dbReference type="Proteomes" id="UP000694844">
    <property type="component" value="Chromosome 5"/>
</dbReference>
<dbReference type="PROSITE" id="PS01122">
    <property type="entry name" value="CASPASE_CYS"/>
    <property type="match status" value="1"/>
</dbReference>
<comment type="similarity">
    <text evidence="1 3">Belongs to the peptidase C14A family.</text>
</comment>
<dbReference type="InterPro" id="IPR033139">
    <property type="entry name" value="Caspase_cys_AS"/>
</dbReference>
<dbReference type="PROSITE" id="PS50209">
    <property type="entry name" value="CARD"/>
    <property type="match status" value="1"/>
</dbReference>
<dbReference type="CDD" id="cd00032">
    <property type="entry name" value="CASc"/>
    <property type="match status" value="1"/>
</dbReference>
<dbReference type="GO" id="GO:0006508">
    <property type="term" value="P:proteolysis"/>
    <property type="evidence" value="ECO:0007669"/>
    <property type="project" value="InterPro"/>
</dbReference>
<dbReference type="PIRSF" id="PIRSF038001">
    <property type="entry name" value="Caspase_ICE"/>
    <property type="match status" value="1"/>
</dbReference>
<dbReference type="SMART" id="SM00115">
    <property type="entry name" value="CASc"/>
    <property type="match status" value="1"/>
</dbReference>
<dbReference type="GO" id="GO:0072557">
    <property type="term" value="C:IPAF inflammasome complex"/>
    <property type="evidence" value="ECO:0007669"/>
    <property type="project" value="TreeGrafter"/>
</dbReference>
<name>A0A8B8EUL2_CRAVI</name>
<dbReference type="KEGG" id="cvn:111136833"/>
<feature type="domain" description="Caspase family p10" evidence="5">
    <location>
        <begin position="319"/>
        <end position="409"/>
    </location>
</feature>
<dbReference type="Pfam" id="PF00656">
    <property type="entry name" value="Peptidase_C14"/>
    <property type="match status" value="1"/>
</dbReference>
<organism evidence="8 9">
    <name type="scientific">Crassostrea virginica</name>
    <name type="common">Eastern oyster</name>
    <dbReference type="NCBI Taxonomy" id="6565"/>
    <lineage>
        <taxon>Eukaryota</taxon>
        <taxon>Metazoa</taxon>
        <taxon>Spiralia</taxon>
        <taxon>Lophotrochozoa</taxon>
        <taxon>Mollusca</taxon>
        <taxon>Bivalvia</taxon>
        <taxon>Autobranchia</taxon>
        <taxon>Pteriomorphia</taxon>
        <taxon>Ostreida</taxon>
        <taxon>Ostreoidea</taxon>
        <taxon>Ostreidae</taxon>
        <taxon>Crassostrea</taxon>
    </lineage>
</organism>
<proteinExistence type="inferred from homology"/>
<evidence type="ECO:0000256" key="2">
    <source>
        <dbReference type="PIRSR" id="PIRSR038001-1"/>
    </source>
</evidence>
<evidence type="ECO:0000256" key="4">
    <source>
        <dbReference type="SAM" id="MobiDB-lite"/>
    </source>
</evidence>
<dbReference type="InterPro" id="IPR001315">
    <property type="entry name" value="CARD"/>
</dbReference>
<dbReference type="GeneID" id="111136833"/>
<dbReference type="InterPro" id="IPR011029">
    <property type="entry name" value="DEATH-like_dom_sf"/>
</dbReference>
<dbReference type="RefSeq" id="XP_022343665.1">
    <property type="nucleotide sequence ID" value="XM_022487957.1"/>
</dbReference>
<dbReference type="PROSITE" id="PS50207">
    <property type="entry name" value="CASPASE_P10"/>
    <property type="match status" value="1"/>
</dbReference>
<dbReference type="SUPFAM" id="SSF47986">
    <property type="entry name" value="DEATH domain"/>
    <property type="match status" value="1"/>
</dbReference>
<dbReference type="InterPro" id="IPR001309">
    <property type="entry name" value="Pept_C14_p20"/>
</dbReference>
<dbReference type="InterPro" id="IPR002138">
    <property type="entry name" value="Pept_C14_p10"/>
</dbReference>
<protein>
    <submittedName>
        <fullName evidence="9">Caspase-6-like isoform X1</fullName>
    </submittedName>
</protein>
<dbReference type="CDD" id="cd01671">
    <property type="entry name" value="CARD"/>
    <property type="match status" value="1"/>
</dbReference>
<dbReference type="AlphaFoldDB" id="A0A8B8EUL2"/>
<feature type="domain" description="CARD" evidence="7">
    <location>
        <begin position="3"/>
        <end position="85"/>
    </location>
</feature>
<dbReference type="PANTHER" id="PTHR47901">
    <property type="entry name" value="CASPASE RECRUITMENT DOMAIN-CONTAINING PROTEIN 18"/>
    <property type="match status" value="1"/>
</dbReference>
<dbReference type="GO" id="GO:0042981">
    <property type="term" value="P:regulation of apoptotic process"/>
    <property type="evidence" value="ECO:0007669"/>
    <property type="project" value="InterPro"/>
</dbReference>
<evidence type="ECO:0000313" key="9">
    <source>
        <dbReference type="RefSeq" id="XP_022343665.1"/>
    </source>
</evidence>
<dbReference type="InterPro" id="IPR011600">
    <property type="entry name" value="Pept_C14_caspase"/>
</dbReference>
<keyword evidence="8" id="KW-1185">Reference proteome</keyword>
<dbReference type="InterPro" id="IPR029030">
    <property type="entry name" value="Caspase-like_dom_sf"/>
</dbReference>
<feature type="domain" description="Caspase family p20" evidence="6">
    <location>
        <begin position="154"/>
        <end position="277"/>
    </location>
</feature>
<evidence type="ECO:0000256" key="1">
    <source>
        <dbReference type="ARBA" id="ARBA00010134"/>
    </source>
</evidence>
<dbReference type="InterPro" id="IPR002398">
    <property type="entry name" value="Pept_C14"/>
</dbReference>
<accession>A0A8B8EUL2</accession>
<dbReference type="Gene3D" id="3.40.50.1460">
    <property type="match status" value="1"/>
</dbReference>
<gene>
    <name evidence="9" type="primary">LOC111136833</name>
</gene>
<dbReference type="OrthoDB" id="6286214at2759"/>
<dbReference type="Pfam" id="PF00619">
    <property type="entry name" value="CARD"/>
    <property type="match status" value="1"/>
</dbReference>
<evidence type="ECO:0000259" key="6">
    <source>
        <dbReference type="PROSITE" id="PS50208"/>
    </source>
</evidence>
<feature type="region of interest" description="Disordered" evidence="4">
    <location>
        <begin position="285"/>
        <end position="313"/>
    </location>
</feature>
<evidence type="ECO:0000313" key="8">
    <source>
        <dbReference type="Proteomes" id="UP000694844"/>
    </source>
</evidence>
<reference evidence="9" key="1">
    <citation type="submission" date="2025-08" db="UniProtKB">
        <authorList>
            <consortium name="RefSeq"/>
        </authorList>
    </citation>
    <scope>IDENTIFICATION</scope>
    <source>
        <tissue evidence="9">Whole sample</tissue>
    </source>
</reference>
<feature type="active site" evidence="2">
    <location>
        <position position="273"/>
    </location>
</feature>
<dbReference type="PROSITE" id="PS50208">
    <property type="entry name" value="CASPASE_P20"/>
    <property type="match status" value="1"/>
</dbReference>
<dbReference type="GO" id="GO:0004197">
    <property type="term" value="F:cysteine-type endopeptidase activity"/>
    <property type="evidence" value="ECO:0007669"/>
    <property type="project" value="InterPro"/>
</dbReference>